<geneLocation type="plasmid" evidence="1">
    <name>pLPU83b</name>
</geneLocation>
<keyword evidence="2" id="KW-1185">Reference proteome</keyword>
<keyword evidence="1" id="KW-0614">Plasmid</keyword>
<dbReference type="EMBL" id="CBYB010000006">
    <property type="protein sequence ID" value="CDM60110.1"/>
    <property type="molecule type" value="Genomic_DNA"/>
</dbReference>
<protein>
    <submittedName>
        <fullName evidence="1">Uncharacterized protein</fullName>
    </submittedName>
</protein>
<reference evidence="1" key="1">
    <citation type="submission" date="2013-11" db="EMBL/GenBank/DDBJ databases">
        <title>Draft genome sequence of the broad-host-range Rhizobium sp. LPU83 strain, a member of the low-genetic diversity Oregon-like Rhizobium sp. group.</title>
        <authorList>
            <person name="Wibberg D."/>
            <person name="Puehler A."/>
            <person name="Schlueter A."/>
        </authorList>
    </citation>
    <scope>NUCLEOTIDE SEQUENCE [LARGE SCALE GENOMIC DNA]</scope>
    <source>
        <strain evidence="1">LPU83</strain>
        <plasmid evidence="1">pLPU83b</plasmid>
    </source>
</reference>
<name>W6RIB1_9HYPH</name>
<accession>W6RIB1</accession>
<evidence type="ECO:0000313" key="2">
    <source>
        <dbReference type="Proteomes" id="UP000019443"/>
    </source>
</evidence>
<sequence>MTTPLITQPRPRWELQQFRIRLAFSAVTPSKSKPVWLIWAATWRGGWGGNCPSLMGALLEG</sequence>
<evidence type="ECO:0000313" key="1">
    <source>
        <dbReference type="EMBL" id="CDM60110.1"/>
    </source>
</evidence>
<dbReference type="AlphaFoldDB" id="W6RIB1"/>
<dbReference type="Proteomes" id="UP000019443">
    <property type="component" value="Unassembled WGS sequence"/>
</dbReference>
<comment type="caution">
    <text evidence="1">The sequence shown here is derived from an EMBL/GenBank/DDBJ whole genome shotgun (WGS) entry which is preliminary data.</text>
</comment>
<organism evidence="1 2">
    <name type="scientific">Rhizobium favelukesii</name>
    <dbReference type="NCBI Taxonomy" id="348824"/>
    <lineage>
        <taxon>Bacteria</taxon>
        <taxon>Pseudomonadati</taxon>
        <taxon>Pseudomonadota</taxon>
        <taxon>Alphaproteobacteria</taxon>
        <taxon>Hyphomicrobiales</taxon>
        <taxon>Rhizobiaceae</taxon>
        <taxon>Rhizobium/Agrobacterium group</taxon>
        <taxon>Rhizobium</taxon>
    </lineage>
</organism>
<gene>
    <name evidence="1" type="ORF">LPU83_pLPU83b_0111</name>
</gene>
<proteinExistence type="predicted"/>